<dbReference type="Gene3D" id="3.20.20.140">
    <property type="entry name" value="Metal-dependent hydrolases"/>
    <property type="match status" value="1"/>
</dbReference>
<dbReference type="InterPro" id="IPR016195">
    <property type="entry name" value="Pol/histidinol_Pase-like"/>
</dbReference>
<name>A0ABT7JEH8_9DEIO</name>
<dbReference type="SUPFAM" id="SSF89550">
    <property type="entry name" value="PHP domain-like"/>
    <property type="match status" value="1"/>
</dbReference>
<accession>A0ABT7JEH8</accession>
<sequence>MSVEKDPFKILRMIHQAGINCVAITDHFSGAFIDELKRARKIMSDWSEFRRQTLPTILPGVEIEVDGVHLLCVFPEKYGTAEINYFLGRIGIRPDQYGDQEANCTAGLEVIRSAVDEYGGLIIAAHANSNKGLLGIRGKNFVDLCSIIDVVEINRPNFDRDVEETRKHRPELANKPFLRGSDTHSEAGLTKDKFHIKMQSPSFSSIKQIIFEPFSRFMTSQHKTKILGVTFSSPNGIFENQTIAFNHSMNTIIGGRGDGKSILMDSIRYCLEDYPSLEYLNNIEGGMLSRINGTYNEGDSITIMIAHNSDIYACVRGVTVEKVRKVYSANAPAKWYKLEAGDFTEINRPDSLSFTIYSQGEIESLTRELDVLGEICDSYNLEIGSITNQVNEKLSALDFLFSKRLRIQRIEENIIAKKEQNAELSASILRFENLLGSVDKSVYRKMLRANDESSRMINEIWDAIEEMRRIGGSIVGRLEKVKSDFMEGSEFINDDFKNYFNHVRNTAIRIFEIMTFSDIGKFNDTPERISWKQKLDDEKNAYDDLIRSSGMESQEALMPRLVALRERQKKLSEEIEADSVEIIKLNGIKKEIQEMLGLAIHLQNELRKTREKNIENLNMITPEMVYIEYAFDNSEFKEWLDESLKSKGISEKGVTISKLSTLMPNELLLAAVSGDVEAIKRLGISESNSNIVIAVLNSVENQNLHRVSMAFTPIIGLIKGGNKFPTSNLSIGEKVSAVFPLLTLNNGKPILLDQPEDDLDHNYIIDNITHSIKQNKTNQQFIIITHNPNIPVLADSDQIIKMKRLEERQVCIVETQGAIEDDTIRSHVMKLDGGMEAIEIRYKRYRS</sequence>
<evidence type="ECO:0000313" key="2">
    <source>
        <dbReference type="Proteomes" id="UP001302059"/>
    </source>
</evidence>
<protein>
    <recommendedName>
        <fullName evidence="3">PHP domain-containing protein</fullName>
    </recommendedName>
</protein>
<evidence type="ECO:0008006" key="3">
    <source>
        <dbReference type="Google" id="ProtNLM"/>
    </source>
</evidence>
<dbReference type="InterPro" id="IPR027417">
    <property type="entry name" value="P-loop_NTPase"/>
</dbReference>
<dbReference type="SUPFAM" id="SSF52540">
    <property type="entry name" value="P-loop containing nucleoside triphosphate hydrolases"/>
    <property type="match status" value="1"/>
</dbReference>
<evidence type="ECO:0000313" key="1">
    <source>
        <dbReference type="EMBL" id="MDL2343464.1"/>
    </source>
</evidence>
<dbReference type="RefSeq" id="WP_285521906.1">
    <property type="nucleotide sequence ID" value="NZ_JASNGB010000025.1"/>
</dbReference>
<dbReference type="Proteomes" id="UP001302059">
    <property type="component" value="Unassembled WGS sequence"/>
</dbReference>
<dbReference type="EMBL" id="JASNGB010000025">
    <property type="protein sequence ID" value="MDL2343464.1"/>
    <property type="molecule type" value="Genomic_DNA"/>
</dbReference>
<organism evidence="1 2">
    <name type="scientific">Deinococcus rhizophilus</name>
    <dbReference type="NCBI Taxonomy" id="3049544"/>
    <lineage>
        <taxon>Bacteria</taxon>
        <taxon>Thermotogati</taxon>
        <taxon>Deinococcota</taxon>
        <taxon>Deinococci</taxon>
        <taxon>Deinococcales</taxon>
        <taxon>Deinococcaceae</taxon>
        <taxon>Deinococcus</taxon>
    </lineage>
</organism>
<proteinExistence type="predicted"/>
<dbReference type="Gene3D" id="3.40.50.300">
    <property type="entry name" value="P-loop containing nucleotide triphosphate hydrolases"/>
    <property type="match status" value="2"/>
</dbReference>
<keyword evidence="2" id="KW-1185">Reference proteome</keyword>
<comment type="caution">
    <text evidence="1">The sequence shown here is derived from an EMBL/GenBank/DDBJ whole genome shotgun (WGS) entry which is preliminary data.</text>
</comment>
<reference evidence="1 2" key="1">
    <citation type="submission" date="2023-05" db="EMBL/GenBank/DDBJ databases">
        <authorList>
            <person name="Gao F."/>
        </authorList>
    </citation>
    <scope>NUCLEOTIDE SEQUENCE [LARGE SCALE GENOMIC DNA]</scope>
    <source>
        <strain evidence="1 2">MIMF12</strain>
    </source>
</reference>
<gene>
    <name evidence="1" type="ORF">QOL99_04775</name>
</gene>